<name>F8AA03_THEID</name>
<dbReference type="InParanoid" id="F8AA03"/>
<dbReference type="SMART" id="SM00850">
    <property type="entry name" value="LytTR"/>
    <property type="match status" value="1"/>
</dbReference>
<dbReference type="RefSeq" id="WP_013908031.1">
    <property type="nucleotide sequence ID" value="NC_015681.1"/>
</dbReference>
<reference evidence="3" key="1">
    <citation type="submission" date="2011-04" db="EMBL/GenBank/DDBJ databases">
        <title>The complete genome of Thermodesulfatator indicus DSM 15286.</title>
        <authorList>
            <person name="Lucas S."/>
            <person name="Copeland A."/>
            <person name="Lapidus A."/>
            <person name="Bruce D."/>
            <person name="Goodwin L."/>
            <person name="Pitluck S."/>
            <person name="Peters L."/>
            <person name="Kyrpides N."/>
            <person name="Mavromatis K."/>
            <person name="Pagani I."/>
            <person name="Ivanova N."/>
            <person name="Saunders L."/>
            <person name="Detter J.C."/>
            <person name="Tapia R."/>
            <person name="Han C."/>
            <person name="Land M."/>
            <person name="Hauser L."/>
            <person name="Markowitz V."/>
            <person name="Cheng J.-F."/>
            <person name="Hugenholtz P."/>
            <person name="Woyke T."/>
            <person name="Wu D."/>
            <person name="Spring S."/>
            <person name="Schroeder M."/>
            <person name="Brambilla E."/>
            <person name="Klenk H.-P."/>
            <person name="Eisen J.A."/>
        </authorList>
    </citation>
    <scope>NUCLEOTIDE SEQUENCE [LARGE SCALE GENOMIC DNA]</scope>
    <source>
        <strain evidence="3">DSM 15286 / JCM 11887 / CIR29812</strain>
    </source>
</reference>
<proteinExistence type="predicted"/>
<feature type="domain" description="HTH LytTR-type" evidence="1">
    <location>
        <begin position="125"/>
        <end position="228"/>
    </location>
</feature>
<dbReference type="PANTHER" id="PTHR37299:SF1">
    <property type="entry name" value="STAGE 0 SPORULATION PROTEIN A HOMOLOG"/>
    <property type="match status" value="1"/>
</dbReference>
<reference evidence="2 3" key="2">
    <citation type="journal article" date="2012" name="Stand. Genomic Sci.">
        <title>Complete genome sequence of the thermophilic sulfate-reducing ocean bacterium Thermodesulfatator indicus type strain (CIR29812(T)).</title>
        <authorList>
            <person name="Anderson I."/>
            <person name="Saunders E."/>
            <person name="Lapidus A."/>
            <person name="Nolan M."/>
            <person name="Lucas S."/>
            <person name="Tice H."/>
            <person name="Del Rio T.G."/>
            <person name="Cheng J.F."/>
            <person name="Han C."/>
            <person name="Tapia R."/>
            <person name="Goodwin L.A."/>
            <person name="Pitluck S."/>
            <person name="Liolios K."/>
            <person name="Mavromatis K."/>
            <person name="Pagani I."/>
            <person name="Ivanova N."/>
            <person name="Mikhailova N."/>
            <person name="Pati A."/>
            <person name="Chen A."/>
            <person name="Palaniappan K."/>
            <person name="Land M."/>
            <person name="Hauser L."/>
            <person name="Jeffries C.D."/>
            <person name="Chang Y.J."/>
            <person name="Brambilla E.M."/>
            <person name="Rohde M."/>
            <person name="Spring S."/>
            <person name="Goker M."/>
            <person name="Detter J.C."/>
            <person name="Woyke T."/>
            <person name="Bristow J."/>
            <person name="Eisen J.A."/>
            <person name="Markowitz V."/>
            <person name="Hugenholtz P."/>
            <person name="Kyrpides N.C."/>
            <person name="Klenk H.P."/>
        </authorList>
    </citation>
    <scope>NUCLEOTIDE SEQUENCE [LARGE SCALE GENOMIC DNA]</scope>
    <source>
        <strain evidence="3">DSM 15286 / JCM 11887 / CIR29812</strain>
    </source>
</reference>
<dbReference type="EMBL" id="CP002683">
    <property type="protein sequence ID" value="AEH45289.1"/>
    <property type="molecule type" value="Genomic_DNA"/>
</dbReference>
<dbReference type="InterPro" id="IPR046947">
    <property type="entry name" value="LytR-like"/>
</dbReference>
<dbReference type="Proteomes" id="UP000006793">
    <property type="component" value="Chromosome"/>
</dbReference>
<dbReference type="OrthoDB" id="9781059at2"/>
<organism evidence="2 3">
    <name type="scientific">Thermodesulfatator indicus (strain DSM 15286 / JCM 11887 / CIR29812)</name>
    <dbReference type="NCBI Taxonomy" id="667014"/>
    <lineage>
        <taxon>Bacteria</taxon>
        <taxon>Pseudomonadati</taxon>
        <taxon>Thermodesulfobacteriota</taxon>
        <taxon>Thermodesulfobacteria</taxon>
        <taxon>Thermodesulfobacteriales</taxon>
        <taxon>Thermodesulfatatoraceae</taxon>
        <taxon>Thermodesulfatator</taxon>
    </lineage>
</organism>
<dbReference type="InterPro" id="IPR007492">
    <property type="entry name" value="LytTR_DNA-bd_dom"/>
</dbReference>
<dbReference type="GO" id="GO:0000156">
    <property type="term" value="F:phosphorelay response regulator activity"/>
    <property type="evidence" value="ECO:0007669"/>
    <property type="project" value="InterPro"/>
</dbReference>
<dbReference type="HOGENOM" id="CLU_1209331_0_0_0"/>
<evidence type="ECO:0000313" key="2">
    <source>
        <dbReference type="EMBL" id="AEH45289.1"/>
    </source>
</evidence>
<sequence length="229" mass="27024">MIHIIAELFRNFDVGLVIFDDEFNIICVNDFIKKKFSFPVFQNSNLLAFHDEQAKEKIRKMKEEAASKGQSHSYILKIFNVEHGDEIFLLGKVFLLEGDCEYRFLAVLFDITFLTTDRKHKILKIPVYDGEDILFLETKDIEFFKAAGNYTEIFCQDKIYLCPLSLAKIEKFLDERQFFRIHRSYIVNLTFIERLIREGTRHYLLLRSKQILPISKGKSKAFLKIFGLK</sequence>
<accession>F8AA03</accession>
<dbReference type="STRING" id="667014.Thein_1423"/>
<dbReference type="PANTHER" id="PTHR37299">
    <property type="entry name" value="TRANSCRIPTIONAL REGULATOR-RELATED"/>
    <property type="match status" value="1"/>
</dbReference>
<dbReference type="Pfam" id="PF04397">
    <property type="entry name" value="LytTR"/>
    <property type="match status" value="1"/>
</dbReference>
<dbReference type="KEGG" id="tid:Thein_1423"/>
<gene>
    <name evidence="2" type="ordered locus">Thein_1423</name>
</gene>
<keyword evidence="3" id="KW-1185">Reference proteome</keyword>
<dbReference type="GO" id="GO:0003677">
    <property type="term" value="F:DNA binding"/>
    <property type="evidence" value="ECO:0007669"/>
    <property type="project" value="InterPro"/>
</dbReference>
<dbReference type="PROSITE" id="PS50930">
    <property type="entry name" value="HTH_LYTTR"/>
    <property type="match status" value="1"/>
</dbReference>
<evidence type="ECO:0000313" key="3">
    <source>
        <dbReference type="Proteomes" id="UP000006793"/>
    </source>
</evidence>
<protein>
    <submittedName>
        <fullName evidence="2">Response regulator receiver protein</fullName>
    </submittedName>
</protein>
<dbReference type="PaxDb" id="667014-Thein_1423"/>
<dbReference type="AlphaFoldDB" id="F8AA03"/>
<evidence type="ECO:0000259" key="1">
    <source>
        <dbReference type="PROSITE" id="PS50930"/>
    </source>
</evidence>
<dbReference type="Gene3D" id="2.40.50.1020">
    <property type="entry name" value="LytTr DNA-binding domain"/>
    <property type="match status" value="1"/>
</dbReference>
<dbReference type="eggNOG" id="COG3279">
    <property type="taxonomic scope" value="Bacteria"/>
</dbReference>